<feature type="domain" description="Sulphate adenylyltransferase catalytic" evidence="10">
    <location>
        <begin position="173"/>
        <end position="386"/>
    </location>
</feature>
<evidence type="ECO:0000256" key="8">
    <source>
        <dbReference type="HAMAP-Rule" id="MF_00065"/>
    </source>
</evidence>
<dbReference type="OrthoDB" id="9804504at2"/>
<feature type="domain" description="APS kinase" evidence="9">
    <location>
        <begin position="394"/>
        <end position="546"/>
    </location>
</feature>
<feature type="domain" description="ATP-sulfurylase PUA-like" evidence="11">
    <location>
        <begin position="6"/>
        <end position="162"/>
    </location>
</feature>
<name>A0A1B9F7H7_9BACT</name>
<dbReference type="GO" id="GO:0005524">
    <property type="term" value="F:ATP binding"/>
    <property type="evidence" value="ECO:0007669"/>
    <property type="project" value="UniProtKB-UniRule"/>
</dbReference>
<dbReference type="GO" id="GO:0005737">
    <property type="term" value="C:cytoplasm"/>
    <property type="evidence" value="ECO:0007669"/>
    <property type="project" value="TreeGrafter"/>
</dbReference>
<evidence type="ECO:0000259" key="11">
    <source>
        <dbReference type="Pfam" id="PF14306"/>
    </source>
</evidence>
<dbReference type="STRING" id="1156395.DBT_0768"/>
<dbReference type="NCBIfam" id="TIGR00455">
    <property type="entry name" value="apsK"/>
    <property type="match status" value="1"/>
</dbReference>
<dbReference type="InterPro" id="IPR059117">
    <property type="entry name" value="APS_kinase_dom"/>
</dbReference>
<evidence type="ECO:0000256" key="3">
    <source>
        <dbReference type="ARBA" id="ARBA00022679"/>
    </source>
</evidence>
<dbReference type="EMBL" id="MAGO01000003">
    <property type="protein sequence ID" value="OCC15843.1"/>
    <property type="molecule type" value="Genomic_DNA"/>
</dbReference>
<dbReference type="PANTHER" id="PTHR42700:SF1">
    <property type="entry name" value="SULFATE ADENYLYLTRANSFERASE"/>
    <property type="match status" value="1"/>
</dbReference>
<dbReference type="SUPFAM" id="SSF52374">
    <property type="entry name" value="Nucleotidylyl transferase"/>
    <property type="match status" value="1"/>
</dbReference>
<dbReference type="Gene3D" id="3.10.400.10">
    <property type="entry name" value="Sulfate adenylyltransferase"/>
    <property type="match status" value="1"/>
</dbReference>
<proteinExistence type="inferred from homology"/>
<dbReference type="NCBIfam" id="TIGR00339">
    <property type="entry name" value="sopT"/>
    <property type="match status" value="1"/>
</dbReference>
<dbReference type="NCBIfam" id="NF004040">
    <property type="entry name" value="PRK05537.1"/>
    <property type="match status" value="1"/>
</dbReference>
<dbReference type="AlphaFoldDB" id="A0A1B9F7H7"/>
<dbReference type="UniPathway" id="UPA00140">
    <property type="reaction ID" value="UER00205"/>
</dbReference>
<organism evidence="12 13">
    <name type="scientific">Dissulfuribacter thermophilus</name>
    <dbReference type="NCBI Taxonomy" id="1156395"/>
    <lineage>
        <taxon>Bacteria</taxon>
        <taxon>Pseudomonadati</taxon>
        <taxon>Thermodesulfobacteriota</taxon>
        <taxon>Dissulfuribacteria</taxon>
        <taxon>Dissulfuribacterales</taxon>
        <taxon>Dissulfuribacteraceae</taxon>
        <taxon>Dissulfuribacter</taxon>
    </lineage>
</organism>
<feature type="binding site" evidence="8">
    <location>
        <begin position="402"/>
        <end position="409"/>
    </location>
    <ligand>
        <name>ATP</name>
        <dbReference type="ChEBI" id="CHEBI:30616"/>
    </ligand>
</feature>
<evidence type="ECO:0000313" key="13">
    <source>
        <dbReference type="Proteomes" id="UP000093080"/>
    </source>
</evidence>
<comment type="catalytic activity">
    <reaction evidence="1 8">
        <text>adenosine 5'-phosphosulfate + ATP = 3'-phosphoadenylyl sulfate + ADP + H(+)</text>
        <dbReference type="Rhea" id="RHEA:24152"/>
        <dbReference type="ChEBI" id="CHEBI:15378"/>
        <dbReference type="ChEBI" id="CHEBI:30616"/>
        <dbReference type="ChEBI" id="CHEBI:58243"/>
        <dbReference type="ChEBI" id="CHEBI:58339"/>
        <dbReference type="ChEBI" id="CHEBI:456216"/>
        <dbReference type="EC" id="2.7.1.25"/>
    </reaction>
</comment>
<comment type="caution">
    <text evidence="12">The sequence shown here is derived from an EMBL/GenBank/DDBJ whole genome shotgun (WGS) entry which is preliminary data.</text>
</comment>
<reference evidence="12 13" key="1">
    <citation type="submission" date="2016-06" db="EMBL/GenBank/DDBJ databases">
        <title>Respiratory ammonification of nitrate coupled to the oxidation of elemental sulfur in deep-sea autotrophic thermophilic bacteria.</title>
        <authorList>
            <person name="Slobodkina G.B."/>
            <person name="Mardanov A.V."/>
            <person name="Ravin N.V."/>
            <person name="Frolova A.A."/>
            <person name="Viryasiv M.B."/>
            <person name="Chernyh N.A."/>
            <person name="Bonch-Osmolovskaya E.A."/>
            <person name="Slobodkin A.I."/>
        </authorList>
    </citation>
    <scope>NUCLEOTIDE SEQUENCE [LARGE SCALE GENOMIC DNA]</scope>
    <source>
        <strain evidence="12 13">S69</strain>
    </source>
</reference>
<dbReference type="GO" id="GO:0004781">
    <property type="term" value="F:sulfate adenylyltransferase (ATP) activity"/>
    <property type="evidence" value="ECO:0007669"/>
    <property type="project" value="UniProtKB-EC"/>
</dbReference>
<dbReference type="InterPro" id="IPR027417">
    <property type="entry name" value="P-loop_NTPase"/>
</dbReference>
<dbReference type="EC" id="2.7.1.25" evidence="8"/>
<keyword evidence="8" id="KW-0597">Phosphoprotein</keyword>
<protein>
    <recommendedName>
        <fullName evidence="8">Adenylyl-sulfate kinase</fullName>
        <ecNumber evidence="8">2.7.1.25</ecNumber>
    </recommendedName>
    <alternativeName>
        <fullName evidence="8">APS kinase</fullName>
    </alternativeName>
    <alternativeName>
        <fullName evidence="8">ATP adenosine-5'-phosphosulfate 3'-phosphotransferase</fullName>
    </alternativeName>
    <alternativeName>
        <fullName evidence="8">Adenosine-5'-phosphosulfate kinase</fullName>
    </alternativeName>
</protein>
<keyword evidence="4 12" id="KW-0548">Nucleotidyltransferase</keyword>
<dbReference type="PATRIC" id="fig|1156395.6.peg.779"/>
<dbReference type="InterPro" id="IPR014729">
    <property type="entry name" value="Rossmann-like_a/b/a_fold"/>
</dbReference>
<evidence type="ECO:0000256" key="7">
    <source>
        <dbReference type="ARBA" id="ARBA00049370"/>
    </source>
</evidence>
<comment type="catalytic activity">
    <reaction evidence="7">
        <text>sulfate + ATP + H(+) = adenosine 5'-phosphosulfate + diphosphate</text>
        <dbReference type="Rhea" id="RHEA:18133"/>
        <dbReference type="ChEBI" id="CHEBI:15378"/>
        <dbReference type="ChEBI" id="CHEBI:16189"/>
        <dbReference type="ChEBI" id="CHEBI:30616"/>
        <dbReference type="ChEBI" id="CHEBI:33019"/>
        <dbReference type="ChEBI" id="CHEBI:58243"/>
        <dbReference type="EC" id="2.7.7.4"/>
    </reaction>
</comment>
<dbReference type="InterPro" id="IPR002650">
    <property type="entry name" value="Sulphate_adenylyltransferase"/>
</dbReference>
<dbReference type="HAMAP" id="MF_00065">
    <property type="entry name" value="Adenylyl_sulf_kinase"/>
    <property type="match status" value="1"/>
</dbReference>
<comment type="caution">
    <text evidence="8">Lacks conserved residue(s) required for the propagation of feature annotation.</text>
</comment>
<evidence type="ECO:0000313" key="12">
    <source>
        <dbReference type="EMBL" id="OCC15843.1"/>
    </source>
</evidence>
<dbReference type="Pfam" id="PF01583">
    <property type="entry name" value="APS_kinase"/>
    <property type="match status" value="1"/>
</dbReference>
<dbReference type="GO" id="GO:0004020">
    <property type="term" value="F:adenylylsulfate kinase activity"/>
    <property type="evidence" value="ECO:0007669"/>
    <property type="project" value="UniProtKB-UniRule"/>
</dbReference>
<dbReference type="SUPFAM" id="SSF52540">
    <property type="entry name" value="P-loop containing nucleoside triphosphate hydrolases"/>
    <property type="match status" value="1"/>
</dbReference>
<sequence length="576" mass="65938">MPRLTEPYGGALKDLLVSEDEAKDLKARSVDLKSVFLTASEEFDLELLMIGAYSPLEGFMTRDDYEEVLNDLRLSQGLIWPIPVTLGISEELANRISPGEEVALRDQEGFMLGVMEVEDLWKPDKRREAREIFQTDEDEHPGVVKLFEEKGEYYIGGKVKGISLPIHYDYRMLRRTPKEMREWFKKVGWHRILAFQTRRPLHNAHKAVTLKAADEIGANILLHPIVGPTSPGDIEYYSRIRCYQAILKTYPPETAILNLLPMAMRMAGPREALLQAIINKNYGCTHFMVTPNHADPFTATKRPPYYPRYSALEFVRQHEKEVGIEAVPFERMVYVEELGQYLREDQCPKDCTPRRLSAKELRRRLEFGLEIPEWFSPKEVVEELRRAYPPRSKQGFTIFFTGLSGAGKSTLARILYTKFLEMGDRPVTLLDGDIVRRHLSSELGFSKEHRHINVIRIGFVASEITKNGGIAICAPIAPYERSRRYNRELISRYGGYIEVYVATPLDVCMERDRKGLYALALSGKKKGVTGIDDPYEPPKDPEVVIDTTDMEPEEAAQEILSYLKKTGYLGRAIYAY</sequence>
<dbReference type="CDD" id="cd00517">
    <property type="entry name" value="ATPS"/>
    <property type="match status" value="1"/>
</dbReference>
<evidence type="ECO:0000256" key="1">
    <source>
        <dbReference type="ARBA" id="ARBA00001823"/>
    </source>
</evidence>
<accession>A0A1B9F7H7</accession>
<dbReference type="FunFam" id="3.40.50.300:FF:000802">
    <property type="entry name" value="Sulfate adenylyltransferase"/>
    <property type="match status" value="1"/>
</dbReference>
<evidence type="ECO:0000259" key="9">
    <source>
        <dbReference type="Pfam" id="PF01583"/>
    </source>
</evidence>
<dbReference type="InterPro" id="IPR025980">
    <property type="entry name" value="ATP-Sase_PUA-like_dom"/>
</dbReference>
<dbReference type="PANTHER" id="PTHR42700">
    <property type="entry name" value="SULFATE ADENYLYLTRANSFERASE"/>
    <property type="match status" value="1"/>
</dbReference>
<dbReference type="Gene3D" id="3.40.50.300">
    <property type="entry name" value="P-loop containing nucleotide triphosphate hydrolases"/>
    <property type="match status" value="1"/>
</dbReference>
<dbReference type="CDD" id="cd02027">
    <property type="entry name" value="APSK"/>
    <property type="match status" value="1"/>
</dbReference>
<evidence type="ECO:0000256" key="4">
    <source>
        <dbReference type="ARBA" id="ARBA00022695"/>
    </source>
</evidence>
<dbReference type="GO" id="GO:0019379">
    <property type="term" value="P:sulfate assimilation, phosphoadenylyl sulfate reduction by phosphoadenylyl-sulfate reductase (thioredoxin)"/>
    <property type="evidence" value="ECO:0007669"/>
    <property type="project" value="TreeGrafter"/>
</dbReference>
<keyword evidence="6 8" id="KW-0067">ATP-binding</keyword>
<dbReference type="GO" id="GO:0010134">
    <property type="term" value="P:sulfate assimilation via adenylyl sulfate reduction"/>
    <property type="evidence" value="ECO:0007669"/>
    <property type="project" value="TreeGrafter"/>
</dbReference>
<evidence type="ECO:0000256" key="6">
    <source>
        <dbReference type="ARBA" id="ARBA00022840"/>
    </source>
</evidence>
<dbReference type="Proteomes" id="UP000093080">
    <property type="component" value="Unassembled WGS sequence"/>
</dbReference>
<gene>
    <name evidence="8" type="primary">cysC</name>
    <name evidence="12" type="ORF">DBT_0768</name>
</gene>
<dbReference type="InterPro" id="IPR024951">
    <property type="entry name" value="Sulfurylase_cat_dom"/>
</dbReference>
<keyword evidence="5 8" id="KW-0547">Nucleotide-binding</keyword>
<dbReference type="GO" id="GO:0070814">
    <property type="term" value="P:hydrogen sulfide biosynthetic process"/>
    <property type="evidence" value="ECO:0007669"/>
    <property type="project" value="UniProtKB-UniRule"/>
</dbReference>
<comment type="pathway">
    <text evidence="2 8">Sulfur metabolism; hydrogen sulfide biosynthesis; sulfite from sulfate: step 2/3.</text>
</comment>
<evidence type="ECO:0000259" key="10">
    <source>
        <dbReference type="Pfam" id="PF01747"/>
    </source>
</evidence>
<comment type="function">
    <text evidence="8">Catalyzes the synthesis of activated sulfate.</text>
</comment>
<dbReference type="InterPro" id="IPR002891">
    <property type="entry name" value="APS"/>
</dbReference>
<evidence type="ECO:0000256" key="5">
    <source>
        <dbReference type="ARBA" id="ARBA00022741"/>
    </source>
</evidence>
<dbReference type="InterPro" id="IPR015947">
    <property type="entry name" value="PUA-like_sf"/>
</dbReference>
<evidence type="ECO:0000256" key="2">
    <source>
        <dbReference type="ARBA" id="ARBA00004806"/>
    </source>
</evidence>
<comment type="similarity">
    <text evidence="8">Belongs to the APS kinase family.</text>
</comment>
<keyword evidence="8 12" id="KW-0418">Kinase</keyword>
<keyword evidence="13" id="KW-1185">Reference proteome</keyword>
<dbReference type="RefSeq" id="WP_067616533.1">
    <property type="nucleotide sequence ID" value="NZ_MAGO01000003.1"/>
</dbReference>
<dbReference type="Gene3D" id="3.40.50.620">
    <property type="entry name" value="HUPs"/>
    <property type="match status" value="1"/>
</dbReference>
<dbReference type="Pfam" id="PF01747">
    <property type="entry name" value="ATP-sulfurylase"/>
    <property type="match status" value="1"/>
</dbReference>
<dbReference type="InterPro" id="IPR050512">
    <property type="entry name" value="Sulf_AdTrans/APS_kinase"/>
</dbReference>
<dbReference type="SUPFAM" id="SSF88697">
    <property type="entry name" value="PUA domain-like"/>
    <property type="match status" value="1"/>
</dbReference>
<keyword evidence="3 8" id="KW-0808">Transferase</keyword>
<dbReference type="Pfam" id="PF14306">
    <property type="entry name" value="PUA_2"/>
    <property type="match status" value="1"/>
</dbReference>